<name>A0AAV4RXJ3_9ARAC</name>
<sequence>METLSQIEARQAFLQLQMYCVSTFWSRNHPSYLNTKLPLGRLRQNPKATDAQQRRFLLSDASVTSICWSFELRHVVWKFRDQGLKARSMIIELLWARRPHPRAQLCGQACSDR</sequence>
<keyword evidence="2" id="KW-1185">Reference proteome</keyword>
<reference evidence="1 2" key="1">
    <citation type="submission" date="2021-06" db="EMBL/GenBank/DDBJ databases">
        <title>Caerostris darwini draft genome.</title>
        <authorList>
            <person name="Kono N."/>
            <person name="Arakawa K."/>
        </authorList>
    </citation>
    <scope>NUCLEOTIDE SEQUENCE [LARGE SCALE GENOMIC DNA]</scope>
</reference>
<comment type="caution">
    <text evidence="1">The sequence shown here is derived from an EMBL/GenBank/DDBJ whole genome shotgun (WGS) entry which is preliminary data.</text>
</comment>
<gene>
    <name evidence="1" type="ORF">CDAR_262921</name>
</gene>
<dbReference type="Proteomes" id="UP001054837">
    <property type="component" value="Unassembled WGS sequence"/>
</dbReference>
<evidence type="ECO:0000313" key="2">
    <source>
        <dbReference type="Proteomes" id="UP001054837"/>
    </source>
</evidence>
<protein>
    <submittedName>
        <fullName evidence="1">Uncharacterized protein</fullName>
    </submittedName>
</protein>
<accession>A0AAV4RXJ3</accession>
<dbReference type="AlphaFoldDB" id="A0AAV4RXJ3"/>
<evidence type="ECO:0000313" key="1">
    <source>
        <dbReference type="EMBL" id="GIY25581.1"/>
    </source>
</evidence>
<dbReference type="EMBL" id="BPLQ01006841">
    <property type="protein sequence ID" value="GIY25581.1"/>
    <property type="molecule type" value="Genomic_DNA"/>
</dbReference>
<proteinExistence type="predicted"/>
<organism evidence="1 2">
    <name type="scientific">Caerostris darwini</name>
    <dbReference type="NCBI Taxonomy" id="1538125"/>
    <lineage>
        <taxon>Eukaryota</taxon>
        <taxon>Metazoa</taxon>
        <taxon>Ecdysozoa</taxon>
        <taxon>Arthropoda</taxon>
        <taxon>Chelicerata</taxon>
        <taxon>Arachnida</taxon>
        <taxon>Araneae</taxon>
        <taxon>Araneomorphae</taxon>
        <taxon>Entelegynae</taxon>
        <taxon>Araneoidea</taxon>
        <taxon>Araneidae</taxon>
        <taxon>Caerostris</taxon>
    </lineage>
</organism>